<evidence type="ECO:0000256" key="1">
    <source>
        <dbReference type="ARBA" id="ARBA00010445"/>
    </source>
</evidence>
<comment type="function">
    <text evidence="8">Histone-binding component that specifically recognizes H3 tails trimethylated on 'Lys-4' (H3K4me3), which mark transcription start sites of virtually all active genes.</text>
</comment>
<evidence type="ECO:0000256" key="2">
    <source>
        <dbReference type="ARBA" id="ARBA00022723"/>
    </source>
</evidence>
<feature type="region of interest" description="Disordered" evidence="9">
    <location>
        <begin position="141"/>
        <end position="176"/>
    </location>
</feature>
<evidence type="ECO:0000313" key="11">
    <source>
        <dbReference type="EMBL" id="KAL3729209.1"/>
    </source>
</evidence>
<comment type="similarity">
    <text evidence="1 8">Belongs to the Alfin family.</text>
</comment>
<comment type="caution">
    <text evidence="11">The sequence shown here is derived from an EMBL/GenBank/DDBJ whole genome shotgun (WGS) entry which is preliminary data.</text>
</comment>
<evidence type="ECO:0000256" key="7">
    <source>
        <dbReference type="PROSITE-ProRule" id="PRU00146"/>
    </source>
</evidence>
<evidence type="ECO:0000256" key="5">
    <source>
        <dbReference type="ARBA" id="ARBA00023015"/>
    </source>
</evidence>
<evidence type="ECO:0000259" key="10">
    <source>
        <dbReference type="PROSITE" id="PS50016"/>
    </source>
</evidence>
<dbReference type="PROSITE" id="PS01359">
    <property type="entry name" value="ZF_PHD_1"/>
    <property type="match status" value="1"/>
</dbReference>
<dbReference type="GO" id="GO:0008270">
    <property type="term" value="F:zinc ion binding"/>
    <property type="evidence" value="ECO:0007669"/>
    <property type="project" value="UniProtKB-KW"/>
</dbReference>
<feature type="domain" description="PHD-type" evidence="10">
    <location>
        <begin position="177"/>
        <end position="229"/>
    </location>
</feature>
<keyword evidence="2 8" id="KW-0479">Metal-binding</keyword>
<keyword evidence="5 8" id="KW-0805">Transcription regulation</keyword>
<dbReference type="EMBL" id="JBJKBG010000007">
    <property type="protein sequence ID" value="KAL3729209.1"/>
    <property type="molecule type" value="Genomic_DNA"/>
</dbReference>
<keyword evidence="8" id="KW-0156">Chromatin regulator</keyword>
<dbReference type="Pfam" id="PF00628">
    <property type="entry name" value="PHD"/>
    <property type="match status" value="1"/>
</dbReference>
<dbReference type="GO" id="GO:0042393">
    <property type="term" value="F:histone binding"/>
    <property type="evidence" value="ECO:0007669"/>
    <property type="project" value="UniProtKB-UniRule"/>
</dbReference>
<dbReference type="InterPro" id="IPR013083">
    <property type="entry name" value="Znf_RING/FYVE/PHD"/>
</dbReference>
<accession>A0ABD3JSJ5</accession>
<evidence type="ECO:0000256" key="4">
    <source>
        <dbReference type="ARBA" id="ARBA00022833"/>
    </source>
</evidence>
<dbReference type="SMART" id="SM00249">
    <property type="entry name" value="PHD"/>
    <property type="match status" value="1"/>
</dbReference>
<keyword evidence="3 7" id="KW-0863">Zinc-finger</keyword>
<comment type="subunit">
    <text evidence="8">Interacts with H3K4me3 and to a lesser extent with H3K4me2.</text>
</comment>
<keyword evidence="8" id="KW-0539">Nucleus</keyword>
<sequence length="233" mass="26223">MANRGLSVQELLGHFKGRRAGIIRALTTDAELFYQQCNPEEEPMSLYGLPNGTWELRLPEEMVPPDLPEPTLGVNFGKAETSLDQWLQTVAAHSDSWLIAAAFSIASNFRFGKKQRETLFKKINDLPTVLEVVKQFYQESPATSRSNSQATSGERMHARQSQVIAQPQEAQEDEEDDIPCGSCGLICEGDEFWIFCDVCKIWYHGACVDMTPEIAGLMKKYKCPNCSRKRARV</sequence>
<keyword evidence="6 8" id="KW-0804">Transcription</keyword>
<keyword evidence="4 8" id="KW-0862">Zinc</keyword>
<dbReference type="GO" id="GO:0006355">
    <property type="term" value="P:regulation of DNA-templated transcription"/>
    <property type="evidence" value="ECO:0007669"/>
    <property type="project" value="UniProtKB-UniRule"/>
</dbReference>
<dbReference type="PANTHER" id="PTHR12321">
    <property type="entry name" value="CPG BINDING PROTEIN"/>
    <property type="match status" value="1"/>
</dbReference>
<dbReference type="GO" id="GO:0005634">
    <property type="term" value="C:nucleus"/>
    <property type="evidence" value="ECO:0007669"/>
    <property type="project" value="UniProtKB-SubCell"/>
</dbReference>
<evidence type="ECO:0000256" key="8">
    <source>
        <dbReference type="RuleBase" id="RU369089"/>
    </source>
</evidence>
<dbReference type="PANTHER" id="PTHR12321:SF60">
    <property type="entry name" value="PHD FINGER PROTEIN ALFIN-LIKE 6"/>
    <property type="match status" value="1"/>
</dbReference>
<dbReference type="Pfam" id="PF12165">
    <property type="entry name" value="Alfin"/>
    <property type="match status" value="1"/>
</dbReference>
<dbReference type="InterPro" id="IPR001965">
    <property type="entry name" value="Znf_PHD"/>
</dbReference>
<dbReference type="InterPro" id="IPR011011">
    <property type="entry name" value="Znf_FYVE_PHD"/>
</dbReference>
<organism evidence="11 12">
    <name type="scientific">Eucalyptus globulus</name>
    <name type="common">Tasmanian blue gum</name>
    <dbReference type="NCBI Taxonomy" id="34317"/>
    <lineage>
        <taxon>Eukaryota</taxon>
        <taxon>Viridiplantae</taxon>
        <taxon>Streptophyta</taxon>
        <taxon>Embryophyta</taxon>
        <taxon>Tracheophyta</taxon>
        <taxon>Spermatophyta</taxon>
        <taxon>Magnoliopsida</taxon>
        <taxon>eudicotyledons</taxon>
        <taxon>Gunneridae</taxon>
        <taxon>Pentapetalae</taxon>
        <taxon>rosids</taxon>
        <taxon>malvids</taxon>
        <taxon>Myrtales</taxon>
        <taxon>Myrtaceae</taxon>
        <taxon>Myrtoideae</taxon>
        <taxon>Eucalypteae</taxon>
        <taxon>Eucalyptus</taxon>
    </lineage>
</organism>
<comment type="domain">
    <text evidence="8">The PHD-type zinc finger mediates the binding to H3K4me3.</text>
</comment>
<dbReference type="Gene3D" id="3.30.40.10">
    <property type="entry name" value="Zinc/RING finger domain, C3HC4 (zinc finger)"/>
    <property type="match status" value="1"/>
</dbReference>
<proteinExistence type="inferred from homology"/>
<evidence type="ECO:0000313" key="12">
    <source>
        <dbReference type="Proteomes" id="UP001634007"/>
    </source>
</evidence>
<dbReference type="GO" id="GO:0006325">
    <property type="term" value="P:chromatin organization"/>
    <property type="evidence" value="ECO:0007669"/>
    <property type="project" value="UniProtKB-UniRule"/>
</dbReference>
<evidence type="ECO:0000256" key="6">
    <source>
        <dbReference type="ARBA" id="ARBA00023163"/>
    </source>
</evidence>
<dbReference type="AlphaFoldDB" id="A0ABD3JSJ5"/>
<dbReference type="PROSITE" id="PS50016">
    <property type="entry name" value="ZF_PHD_2"/>
    <property type="match status" value="1"/>
</dbReference>
<reference evidence="11 12" key="1">
    <citation type="submission" date="2024-11" db="EMBL/GenBank/DDBJ databases">
        <title>Chromosome-level genome assembly of Eucalyptus globulus Labill. provides insights into its genome evolution.</title>
        <authorList>
            <person name="Li X."/>
        </authorList>
    </citation>
    <scope>NUCLEOTIDE SEQUENCE [LARGE SCALE GENOMIC DNA]</scope>
    <source>
        <strain evidence="11">CL2024</strain>
        <tissue evidence="11">Fresh tender leaves</tissue>
    </source>
</reference>
<comment type="subcellular location">
    <subcellularLocation>
        <location evidence="8">Nucleus</location>
    </subcellularLocation>
</comment>
<protein>
    <recommendedName>
        <fullName evidence="8">PHD finger protein ALFIN-LIKE</fullName>
    </recommendedName>
</protein>
<dbReference type="Proteomes" id="UP001634007">
    <property type="component" value="Unassembled WGS sequence"/>
</dbReference>
<name>A0ABD3JSJ5_EUCGL</name>
<feature type="compositionally biased region" description="Polar residues" evidence="9">
    <location>
        <begin position="141"/>
        <end position="152"/>
    </location>
</feature>
<keyword evidence="12" id="KW-1185">Reference proteome</keyword>
<evidence type="ECO:0000256" key="9">
    <source>
        <dbReference type="SAM" id="MobiDB-lite"/>
    </source>
</evidence>
<evidence type="ECO:0000256" key="3">
    <source>
        <dbReference type="ARBA" id="ARBA00022771"/>
    </source>
</evidence>
<dbReference type="InterPro" id="IPR019786">
    <property type="entry name" value="Zinc_finger_PHD-type_CS"/>
</dbReference>
<dbReference type="InterPro" id="IPR019787">
    <property type="entry name" value="Znf_PHD-finger"/>
</dbReference>
<dbReference type="InterPro" id="IPR045104">
    <property type="entry name" value="Alfin"/>
</dbReference>
<dbReference type="SUPFAM" id="SSF57903">
    <property type="entry name" value="FYVE/PHD zinc finger"/>
    <property type="match status" value="1"/>
</dbReference>
<gene>
    <name evidence="11" type="ORF">ACJRO7_026327</name>
</gene>
<dbReference type="InterPro" id="IPR021998">
    <property type="entry name" value="Alfin_N"/>
</dbReference>